<feature type="region of interest" description="Disordered" evidence="3">
    <location>
        <begin position="527"/>
        <end position="602"/>
    </location>
</feature>
<dbReference type="GO" id="GO:0000026">
    <property type="term" value="F:alpha-1,2-mannosyltransferase activity"/>
    <property type="evidence" value="ECO:0007669"/>
    <property type="project" value="TreeGrafter"/>
</dbReference>
<evidence type="ECO:0000313" key="5">
    <source>
        <dbReference type="Proteomes" id="UP000717515"/>
    </source>
</evidence>
<dbReference type="InterPro" id="IPR029044">
    <property type="entry name" value="Nucleotide-diphossugar_trans"/>
</dbReference>
<dbReference type="GO" id="GO:0000032">
    <property type="term" value="P:cell wall mannoprotein biosynthetic process"/>
    <property type="evidence" value="ECO:0007669"/>
    <property type="project" value="TreeGrafter"/>
</dbReference>
<dbReference type="InterPro" id="IPR036610">
    <property type="entry name" value="PEBP-like_sf"/>
</dbReference>
<feature type="compositionally biased region" description="Basic and acidic residues" evidence="3">
    <location>
        <begin position="575"/>
        <end position="586"/>
    </location>
</feature>
<dbReference type="Proteomes" id="UP000717515">
    <property type="component" value="Unassembled WGS sequence"/>
</dbReference>
<evidence type="ECO:0000313" key="4">
    <source>
        <dbReference type="EMBL" id="KAG9323316.1"/>
    </source>
</evidence>
<evidence type="ECO:0000256" key="2">
    <source>
        <dbReference type="ARBA" id="ARBA00022679"/>
    </source>
</evidence>
<comment type="similarity">
    <text evidence="1">Belongs to the glycosyltransferase 15 family.</text>
</comment>
<dbReference type="SUPFAM" id="SSF53448">
    <property type="entry name" value="Nucleotide-diphospho-sugar transferases"/>
    <property type="match status" value="1"/>
</dbReference>
<dbReference type="PANTHER" id="PTHR31121">
    <property type="entry name" value="ALPHA-1,2 MANNOSYLTRANSFERASE KTR1"/>
    <property type="match status" value="1"/>
</dbReference>
<dbReference type="EMBL" id="JAIFTL010000106">
    <property type="protein sequence ID" value="KAG9323316.1"/>
    <property type="molecule type" value="Genomic_DNA"/>
</dbReference>
<dbReference type="Pfam" id="PF01161">
    <property type="entry name" value="PBP"/>
    <property type="match status" value="1"/>
</dbReference>
<dbReference type="AlphaFoldDB" id="A0A9P8CYD0"/>
<evidence type="ECO:0000256" key="3">
    <source>
        <dbReference type="SAM" id="MobiDB-lite"/>
    </source>
</evidence>
<dbReference type="GO" id="GO:0006487">
    <property type="term" value="P:protein N-linked glycosylation"/>
    <property type="evidence" value="ECO:0007669"/>
    <property type="project" value="TreeGrafter"/>
</dbReference>
<dbReference type="Gene3D" id="3.90.280.10">
    <property type="entry name" value="PEBP-like"/>
    <property type="match status" value="1"/>
</dbReference>
<sequence>MTVVRMLRNSRLSLLILAFVLGILSSRIYDRVARPSPVQRHINDKSASGDQQRIAPHPAPPLAAISPSDQQSPAPRQQLQSKQHRGPWNATERVNAAFVILVQNKELHDMRKAMRMLESTFNSKYGYPYIFLNDEPFTEHFKQHIMATTNAPVKFGQIPKEHWSYPAHINQTHAALCRKDMEMRQVPYGASESYRHMCRFESGFVAQHELVKDLEFYWRVEPGVEFSCELDFDPFLFMKTKKLKYGFTIALPEFVDTIPTLWDNVKLYMKQHPEHLHKRNSLEWLSYDDGETYNNCHFWTNFEIVSVPFLQSKAYMDLFRLLDDAGGFFYERWGDAPVRSIAAALTLDRKEIHFFNEIGYKHGIYEHCPESPALQLKCACDPEDNFGTSSLFLSSSTAANQAHPKSTLPTLIRHSKPSAASSSSLSDTFSFLSHFFRDDSQRHGQGFGAIYNYDDSHDYGSEKAARDQYHRETSYLFRNRLRRYKRNRNEYTQVVSEQYSCLNTVTRLQKQHDSTMNLRLLNTRKEVAGARSGSKVLDSSVHHSHPHQYKKDKDRRQLHRSPERQASAMPPGYGYDRRCGYSDPHRSSSSSSSSSSNSHQSKSSKSKLTFVSSVFDTLPALPGLFIATLYACFEDMEKLFAFFFKGGALTLLMDRTQDTHIPYRIPPHPLLVLVASNLLVRLALLLVLCLGAFYYCVTMMEQQQRQIAGVSGGVGSNWLADTTIESRNATGTGSSMPSPDTSAREQNMTSDQLGLRVSLRANGASGSDDTAAESTPFSLTSPEPQSTSPRSSLYHIMSLPRLVLRAGRTSASFATRPFSVQTSARGAAQATYKAPAQGVNRTYDEALKIIAEDKARRLTDIKKLQDKVAQLAKAAPSAAKDAEVALLKDQIFKQEAYAEINEPEIQWQFKNGQIDMSKAVFRYMKSKQFQRETLPIIQQRITQMFVVPDLLSPFTPSLDVQLNFGPGAAASSAKPLTGDNYFETGSYLLPGKTIQEPKINVTSFHSDQKLYTVALIDPDMPDVENESFKQQLHWLIANVPLSATQTDVAKENANVILDYLPPHPPKGTKYHRYTLLVAEQPNGGQDKVEMDPSRISRETTLSELCEAYKLDVKGLTFFRQVWDKDVSKIYTDILKQDEPVFGKQPKVDELLDETGQKKKKYVNL</sequence>
<dbReference type="InterPro" id="IPR002685">
    <property type="entry name" value="Glyco_trans_15"/>
</dbReference>
<organism evidence="4 5">
    <name type="scientific">Mortierella alpina</name>
    <name type="common">Oleaginous fungus</name>
    <name type="synonym">Mortierella renispora</name>
    <dbReference type="NCBI Taxonomy" id="64518"/>
    <lineage>
        <taxon>Eukaryota</taxon>
        <taxon>Fungi</taxon>
        <taxon>Fungi incertae sedis</taxon>
        <taxon>Mucoromycota</taxon>
        <taxon>Mortierellomycotina</taxon>
        <taxon>Mortierellomycetes</taxon>
        <taxon>Mortierellales</taxon>
        <taxon>Mortierellaceae</taxon>
        <taxon>Mortierella</taxon>
    </lineage>
</organism>
<feature type="region of interest" description="Disordered" evidence="3">
    <location>
        <begin position="40"/>
        <end position="87"/>
    </location>
</feature>
<dbReference type="Gene3D" id="1.20.58.1180">
    <property type="match status" value="1"/>
</dbReference>
<dbReference type="GO" id="GO:0005794">
    <property type="term" value="C:Golgi apparatus"/>
    <property type="evidence" value="ECO:0007669"/>
    <property type="project" value="TreeGrafter"/>
</dbReference>
<dbReference type="PANTHER" id="PTHR31121:SF6">
    <property type="entry name" value="ALPHA-1,2 MANNOSYLTRANSFERASE KTR1"/>
    <property type="match status" value="1"/>
</dbReference>
<proteinExistence type="inferred from homology"/>
<feature type="region of interest" description="Disordered" evidence="3">
    <location>
        <begin position="763"/>
        <end position="792"/>
    </location>
</feature>
<keyword evidence="2" id="KW-0808">Transferase</keyword>
<comment type="caution">
    <text evidence="4">The sequence shown here is derived from an EMBL/GenBank/DDBJ whole genome shotgun (WGS) entry which is preliminary data.</text>
</comment>
<feature type="compositionally biased region" description="Low complexity" evidence="3">
    <location>
        <begin position="587"/>
        <end position="602"/>
    </location>
</feature>
<feature type="compositionally biased region" description="Polar residues" evidence="3">
    <location>
        <begin position="764"/>
        <end position="791"/>
    </location>
</feature>
<name>A0A9P8CYD0_MORAP</name>
<dbReference type="InterPro" id="IPR035810">
    <property type="entry name" value="PEBP_euk"/>
</dbReference>
<feature type="compositionally biased region" description="Polar residues" evidence="3">
    <location>
        <begin position="67"/>
        <end position="81"/>
    </location>
</feature>
<accession>A0A9P8CYD0</accession>
<dbReference type="Gene3D" id="3.90.550.10">
    <property type="entry name" value="Spore Coat Polysaccharide Biosynthesis Protein SpsA, Chain A"/>
    <property type="match status" value="1"/>
</dbReference>
<feature type="region of interest" description="Disordered" evidence="3">
    <location>
        <begin position="726"/>
        <end position="750"/>
    </location>
</feature>
<dbReference type="GO" id="GO:0016020">
    <property type="term" value="C:membrane"/>
    <property type="evidence" value="ECO:0007669"/>
    <property type="project" value="InterPro"/>
</dbReference>
<reference evidence="4" key="1">
    <citation type="submission" date="2021-07" db="EMBL/GenBank/DDBJ databases">
        <title>Draft genome of Mortierella alpina, strain LL118, isolated from an aspen leaf litter sample.</title>
        <authorList>
            <person name="Yang S."/>
            <person name="Vinatzer B.A."/>
        </authorList>
    </citation>
    <scope>NUCLEOTIDE SEQUENCE</scope>
    <source>
        <strain evidence="4">LL118</strain>
    </source>
</reference>
<protein>
    <submittedName>
        <fullName evidence="4">Uncharacterized protein</fullName>
    </submittedName>
</protein>
<gene>
    <name evidence="4" type="ORF">KVV02_004524</name>
</gene>
<evidence type="ECO:0000256" key="1">
    <source>
        <dbReference type="ARBA" id="ARBA00007677"/>
    </source>
</evidence>
<dbReference type="InterPro" id="IPR008914">
    <property type="entry name" value="PEBP"/>
</dbReference>
<dbReference type="CDD" id="cd00866">
    <property type="entry name" value="PEBP_euk"/>
    <property type="match status" value="1"/>
</dbReference>
<dbReference type="FunFam" id="3.90.550.10:FF:000051">
    <property type="entry name" value="Alpha-1,2-mannosyltransferase (Ktr4)"/>
    <property type="match status" value="1"/>
</dbReference>
<dbReference type="Pfam" id="PF01793">
    <property type="entry name" value="Glyco_transf_15"/>
    <property type="match status" value="1"/>
</dbReference>
<feature type="compositionally biased region" description="Basic and acidic residues" evidence="3">
    <location>
        <begin position="549"/>
        <end position="563"/>
    </location>
</feature>
<dbReference type="SUPFAM" id="SSF49777">
    <property type="entry name" value="PEBP-like"/>
    <property type="match status" value="1"/>
</dbReference>